<protein>
    <submittedName>
        <fullName evidence="1">Cyclase family protein</fullName>
    </submittedName>
</protein>
<proteinExistence type="predicted"/>
<dbReference type="GO" id="GO:0004061">
    <property type="term" value="F:arylformamidase activity"/>
    <property type="evidence" value="ECO:0007669"/>
    <property type="project" value="InterPro"/>
</dbReference>
<dbReference type="PANTHER" id="PTHR31118">
    <property type="entry name" value="CYCLASE-LIKE PROTEIN 2"/>
    <property type="match status" value="1"/>
</dbReference>
<dbReference type="RefSeq" id="WP_206560829.1">
    <property type="nucleotide sequence ID" value="NZ_JAFKCZ010000008.1"/>
</dbReference>
<accession>A0A939DGE0</accession>
<dbReference type="PANTHER" id="PTHR31118:SF12">
    <property type="entry name" value="CYCLASE-LIKE PROTEIN 2"/>
    <property type="match status" value="1"/>
</dbReference>
<dbReference type="SUPFAM" id="SSF102198">
    <property type="entry name" value="Putative cyclase"/>
    <property type="match status" value="1"/>
</dbReference>
<dbReference type="Pfam" id="PF04199">
    <property type="entry name" value="Cyclase"/>
    <property type="match status" value="1"/>
</dbReference>
<evidence type="ECO:0000313" key="1">
    <source>
        <dbReference type="EMBL" id="MBN7797381.1"/>
    </source>
</evidence>
<organism evidence="1 2">
    <name type="scientific">Parahaliea mediterranea</name>
    <dbReference type="NCBI Taxonomy" id="651086"/>
    <lineage>
        <taxon>Bacteria</taxon>
        <taxon>Pseudomonadati</taxon>
        <taxon>Pseudomonadota</taxon>
        <taxon>Gammaproteobacteria</taxon>
        <taxon>Cellvibrionales</taxon>
        <taxon>Halieaceae</taxon>
        <taxon>Parahaliea</taxon>
    </lineage>
</organism>
<dbReference type="Gene3D" id="3.50.30.50">
    <property type="entry name" value="Putative cyclase"/>
    <property type="match status" value="1"/>
</dbReference>
<comment type="caution">
    <text evidence="1">The sequence shown here is derived from an EMBL/GenBank/DDBJ whole genome shotgun (WGS) entry which is preliminary data.</text>
</comment>
<dbReference type="Proteomes" id="UP000664303">
    <property type="component" value="Unassembled WGS sequence"/>
</dbReference>
<dbReference type="InterPro" id="IPR007325">
    <property type="entry name" value="KFase/CYL"/>
</dbReference>
<name>A0A939DGE0_9GAMM</name>
<dbReference type="EMBL" id="JAFKCZ010000008">
    <property type="protein sequence ID" value="MBN7797381.1"/>
    <property type="molecule type" value="Genomic_DNA"/>
</dbReference>
<dbReference type="AlphaFoldDB" id="A0A939DGE0"/>
<evidence type="ECO:0000313" key="2">
    <source>
        <dbReference type="Proteomes" id="UP000664303"/>
    </source>
</evidence>
<dbReference type="InterPro" id="IPR037175">
    <property type="entry name" value="KFase_sf"/>
</dbReference>
<dbReference type="GO" id="GO:0019441">
    <property type="term" value="P:L-tryptophan catabolic process to kynurenine"/>
    <property type="evidence" value="ECO:0007669"/>
    <property type="project" value="InterPro"/>
</dbReference>
<gene>
    <name evidence="1" type="ORF">JYP50_12305</name>
</gene>
<keyword evidence="2" id="KW-1185">Reference proteome</keyword>
<reference evidence="1" key="1">
    <citation type="submission" date="2021-02" db="EMBL/GenBank/DDBJ databases">
        <title>PHA producing bacteria isolated from coastal sediment in Guangdong, Shenzhen.</title>
        <authorList>
            <person name="Zheng W."/>
            <person name="Yu S."/>
            <person name="Huang Y."/>
        </authorList>
    </citation>
    <scope>NUCLEOTIDE SEQUENCE</scope>
    <source>
        <strain evidence="1">TN14-10</strain>
    </source>
</reference>
<sequence length="263" mass="28449">MTDSVLTELALGLASGKVRIVDLTATLSPDTPILQLPTEFGWGESWPFSMEQISRYDEKGPAWYWNNLKCGEHTGTHFDAPIHWVTGKDHENHATDTLPPERFVAPAVVIDAVAESAADPDFLMSVDFIKAWEERHGEIPAGSWVLYRTDWSKKASNEEYLNAQDDGSHTPGWDPATVVFLAEERDVIGVGVETVGTDAGQAPAQDPMFPCHNLMHGANKCGLASLCNLDQLPPTGAILIAAPLKIKNGSGSPARVLALVPQG</sequence>